<dbReference type="Proteomes" id="UP000030745">
    <property type="component" value="Unassembled WGS sequence"/>
</dbReference>
<protein>
    <submittedName>
        <fullName evidence="2">Uncharacterized protein</fullName>
    </submittedName>
</protein>
<evidence type="ECO:0000313" key="2">
    <source>
        <dbReference type="EMBL" id="KDO23416.1"/>
    </source>
</evidence>
<keyword evidence="3" id="KW-1185">Reference proteome</keyword>
<dbReference type="VEuPathDB" id="FungiDB:SPRG_11509"/>
<feature type="region of interest" description="Disordered" evidence="1">
    <location>
        <begin position="69"/>
        <end position="96"/>
    </location>
</feature>
<dbReference type="EMBL" id="KK583254">
    <property type="protein sequence ID" value="KDO23416.1"/>
    <property type="molecule type" value="Genomic_DNA"/>
</dbReference>
<feature type="compositionally biased region" description="Acidic residues" evidence="1">
    <location>
        <begin position="80"/>
        <end position="96"/>
    </location>
</feature>
<gene>
    <name evidence="2" type="ORF">SPRG_11509</name>
</gene>
<evidence type="ECO:0000256" key="1">
    <source>
        <dbReference type="SAM" id="MobiDB-lite"/>
    </source>
</evidence>
<dbReference type="RefSeq" id="XP_012205904.1">
    <property type="nucleotide sequence ID" value="XM_012350514.1"/>
</dbReference>
<dbReference type="GeneID" id="24133541"/>
<accession>A0A067CA42</accession>
<sequence length="96" mass="10500">MQSAIAYNQAQRMRELKQGSANAARNCKVGKKKQLTRRSAGDASSIEELEEDGSPEILLESFATYNGGDIPDRLLLGDRDSEDDDSSDEDSSSDED</sequence>
<dbReference type="AlphaFoldDB" id="A0A067CA42"/>
<proteinExistence type="predicted"/>
<feature type="region of interest" description="Disordered" evidence="1">
    <location>
        <begin position="31"/>
        <end position="52"/>
    </location>
</feature>
<organism evidence="2 3">
    <name type="scientific">Saprolegnia parasitica (strain CBS 223.65)</name>
    <dbReference type="NCBI Taxonomy" id="695850"/>
    <lineage>
        <taxon>Eukaryota</taxon>
        <taxon>Sar</taxon>
        <taxon>Stramenopiles</taxon>
        <taxon>Oomycota</taxon>
        <taxon>Saprolegniomycetes</taxon>
        <taxon>Saprolegniales</taxon>
        <taxon>Saprolegniaceae</taxon>
        <taxon>Saprolegnia</taxon>
    </lineage>
</organism>
<name>A0A067CA42_SAPPC</name>
<feature type="compositionally biased region" description="Basic and acidic residues" evidence="1">
    <location>
        <begin position="70"/>
        <end position="79"/>
    </location>
</feature>
<dbReference type="KEGG" id="spar:SPRG_11509"/>
<evidence type="ECO:0000313" key="3">
    <source>
        <dbReference type="Proteomes" id="UP000030745"/>
    </source>
</evidence>
<reference evidence="2 3" key="1">
    <citation type="journal article" date="2013" name="PLoS Genet.">
        <title>Distinctive expansion of potential virulence genes in the genome of the oomycete fish pathogen Saprolegnia parasitica.</title>
        <authorList>
            <person name="Jiang R.H."/>
            <person name="de Bruijn I."/>
            <person name="Haas B.J."/>
            <person name="Belmonte R."/>
            <person name="Lobach L."/>
            <person name="Christie J."/>
            <person name="van den Ackerveken G."/>
            <person name="Bottin A."/>
            <person name="Bulone V."/>
            <person name="Diaz-Moreno S.M."/>
            <person name="Dumas B."/>
            <person name="Fan L."/>
            <person name="Gaulin E."/>
            <person name="Govers F."/>
            <person name="Grenville-Briggs L.J."/>
            <person name="Horner N.R."/>
            <person name="Levin J.Z."/>
            <person name="Mammella M."/>
            <person name="Meijer H.J."/>
            <person name="Morris P."/>
            <person name="Nusbaum C."/>
            <person name="Oome S."/>
            <person name="Phillips A.J."/>
            <person name="van Rooyen D."/>
            <person name="Rzeszutek E."/>
            <person name="Saraiva M."/>
            <person name="Secombes C.J."/>
            <person name="Seidl M.F."/>
            <person name="Snel B."/>
            <person name="Stassen J.H."/>
            <person name="Sykes S."/>
            <person name="Tripathy S."/>
            <person name="van den Berg H."/>
            <person name="Vega-Arreguin J.C."/>
            <person name="Wawra S."/>
            <person name="Young S.K."/>
            <person name="Zeng Q."/>
            <person name="Dieguez-Uribeondo J."/>
            <person name="Russ C."/>
            <person name="Tyler B.M."/>
            <person name="van West P."/>
        </authorList>
    </citation>
    <scope>NUCLEOTIDE SEQUENCE [LARGE SCALE GENOMIC DNA]</scope>
    <source>
        <strain evidence="2 3">CBS 223.65</strain>
    </source>
</reference>